<evidence type="ECO:0000313" key="3">
    <source>
        <dbReference type="Proteomes" id="UP001321749"/>
    </source>
</evidence>
<reference evidence="2" key="2">
    <citation type="submission" date="2023-06" db="EMBL/GenBank/DDBJ databases">
        <authorList>
            <consortium name="Lawrence Berkeley National Laboratory"/>
            <person name="Mondo S.J."/>
            <person name="Hensen N."/>
            <person name="Bonometti L."/>
            <person name="Westerberg I."/>
            <person name="Brannstrom I.O."/>
            <person name="Guillou S."/>
            <person name="Cros-Aarteil S."/>
            <person name="Calhoun S."/>
            <person name="Haridas S."/>
            <person name="Kuo A."/>
            <person name="Pangilinan J."/>
            <person name="Riley R."/>
            <person name="Labutti K."/>
            <person name="Andreopoulos B."/>
            <person name="Lipzen A."/>
            <person name="Chen C."/>
            <person name="Yanf M."/>
            <person name="Daum C."/>
            <person name="Ng V."/>
            <person name="Clum A."/>
            <person name="Steindorff A."/>
            <person name="Ohm R."/>
            <person name="Martin F."/>
            <person name="Silar P."/>
            <person name="Natvig D."/>
            <person name="Lalanne C."/>
            <person name="Gautier V."/>
            <person name="Ament-Velasquez S.L."/>
            <person name="Kruys A."/>
            <person name="Hutchinson M.I."/>
            <person name="Powell A.J."/>
            <person name="Barry K."/>
            <person name="Miller A.N."/>
            <person name="Grigoriev I.V."/>
            <person name="Debuchy R."/>
            <person name="Gladieux P."/>
            <person name="Thoren M.H."/>
            <person name="Johannesson H."/>
        </authorList>
    </citation>
    <scope>NUCLEOTIDE SEQUENCE</scope>
    <source>
        <strain evidence="2">PSN324</strain>
    </source>
</reference>
<comment type="caution">
    <text evidence="2">The sequence shown here is derived from an EMBL/GenBank/DDBJ whole genome shotgun (WGS) entry which is preliminary data.</text>
</comment>
<protein>
    <submittedName>
        <fullName evidence="2">Uncharacterized protein</fullName>
    </submittedName>
</protein>
<feature type="compositionally biased region" description="Low complexity" evidence="1">
    <location>
        <begin position="84"/>
        <end position="96"/>
    </location>
</feature>
<feature type="compositionally biased region" description="Polar residues" evidence="1">
    <location>
        <begin position="167"/>
        <end position="178"/>
    </location>
</feature>
<evidence type="ECO:0000313" key="2">
    <source>
        <dbReference type="EMBL" id="KAK4458181.1"/>
    </source>
</evidence>
<feature type="region of interest" description="Disordered" evidence="1">
    <location>
        <begin position="145"/>
        <end position="229"/>
    </location>
</feature>
<feature type="compositionally biased region" description="Polar residues" evidence="1">
    <location>
        <begin position="294"/>
        <end position="312"/>
    </location>
</feature>
<feature type="region of interest" description="Disordered" evidence="1">
    <location>
        <begin position="76"/>
        <end position="96"/>
    </location>
</feature>
<dbReference type="Proteomes" id="UP001321749">
    <property type="component" value="Unassembled WGS sequence"/>
</dbReference>
<keyword evidence="3" id="KW-1185">Reference proteome</keyword>
<feature type="compositionally biased region" description="Low complexity" evidence="1">
    <location>
        <begin position="313"/>
        <end position="323"/>
    </location>
</feature>
<feature type="region of interest" description="Disordered" evidence="1">
    <location>
        <begin position="243"/>
        <end position="273"/>
    </location>
</feature>
<organism evidence="2 3">
    <name type="scientific">Cladorrhinum samala</name>
    <dbReference type="NCBI Taxonomy" id="585594"/>
    <lineage>
        <taxon>Eukaryota</taxon>
        <taxon>Fungi</taxon>
        <taxon>Dikarya</taxon>
        <taxon>Ascomycota</taxon>
        <taxon>Pezizomycotina</taxon>
        <taxon>Sordariomycetes</taxon>
        <taxon>Sordariomycetidae</taxon>
        <taxon>Sordariales</taxon>
        <taxon>Podosporaceae</taxon>
        <taxon>Cladorrhinum</taxon>
    </lineage>
</organism>
<reference evidence="2" key="1">
    <citation type="journal article" date="2023" name="Mol. Phylogenet. Evol.">
        <title>Genome-scale phylogeny and comparative genomics of the fungal order Sordariales.</title>
        <authorList>
            <person name="Hensen N."/>
            <person name="Bonometti L."/>
            <person name="Westerberg I."/>
            <person name="Brannstrom I.O."/>
            <person name="Guillou S."/>
            <person name="Cros-Aarteil S."/>
            <person name="Calhoun S."/>
            <person name="Haridas S."/>
            <person name="Kuo A."/>
            <person name="Mondo S."/>
            <person name="Pangilinan J."/>
            <person name="Riley R."/>
            <person name="LaButti K."/>
            <person name="Andreopoulos B."/>
            <person name="Lipzen A."/>
            <person name="Chen C."/>
            <person name="Yan M."/>
            <person name="Daum C."/>
            <person name="Ng V."/>
            <person name="Clum A."/>
            <person name="Steindorff A."/>
            <person name="Ohm R.A."/>
            <person name="Martin F."/>
            <person name="Silar P."/>
            <person name="Natvig D.O."/>
            <person name="Lalanne C."/>
            <person name="Gautier V."/>
            <person name="Ament-Velasquez S.L."/>
            <person name="Kruys A."/>
            <person name="Hutchinson M.I."/>
            <person name="Powell A.J."/>
            <person name="Barry K."/>
            <person name="Miller A.N."/>
            <person name="Grigoriev I.V."/>
            <person name="Debuchy R."/>
            <person name="Gladieux P."/>
            <person name="Hiltunen Thoren M."/>
            <person name="Johannesson H."/>
        </authorList>
    </citation>
    <scope>NUCLEOTIDE SEQUENCE</scope>
    <source>
        <strain evidence="2">PSN324</strain>
    </source>
</reference>
<feature type="compositionally biased region" description="Pro residues" evidence="1">
    <location>
        <begin position="357"/>
        <end position="372"/>
    </location>
</feature>
<sequence>MPVLKKPPGSVAQNSLSALAHQLQTSNANIYLVLAILAVLAVARLIKLRLHPAHSTALPHLPASDNIKEAKENWHGHTFPVASPPSSDHSSLSHPLSSPSWPWLRDKLGGIGLQSGLVHQLQQAVWAAKPLPFSPRTGLLRPFGRFGQQSAMGGTDGDQLKDHSESASRGVSTNSACSSDLGHQHDSEGNISKSPRGKFKGPMVDPTSHADGIWSATYDGEPNTASPQQLSDEGLAQIGFSLNTVDSTGPRHSARAPTPPPPWRSPTMSNVVHPFQDRRPSYAVSIPPELDTSFTSSSNLEYDDASSTSAHVQSASPQSSSAIPRRRSYTRSIPIPITSSSSSTASMTSGTTFSPSSYPPSSPLLPPPPPVNDAPSEYVFVGGPGGPGVFLEEREIDIHDEIISVMDEEGHGWKRHTRVYGGNGACLACLSSEDQGGFYGDKVPLADRR</sequence>
<feature type="compositionally biased region" description="Low complexity" evidence="1">
    <location>
        <begin position="330"/>
        <end position="356"/>
    </location>
</feature>
<accession>A0AAV9HGJ9</accession>
<proteinExistence type="predicted"/>
<feature type="region of interest" description="Disordered" evidence="1">
    <location>
        <begin position="294"/>
        <end position="376"/>
    </location>
</feature>
<name>A0AAV9HGJ9_9PEZI</name>
<gene>
    <name evidence="2" type="ORF">QBC42DRAFT_349821</name>
</gene>
<dbReference type="AlphaFoldDB" id="A0AAV9HGJ9"/>
<evidence type="ECO:0000256" key="1">
    <source>
        <dbReference type="SAM" id="MobiDB-lite"/>
    </source>
</evidence>
<dbReference type="EMBL" id="MU865079">
    <property type="protein sequence ID" value="KAK4458181.1"/>
    <property type="molecule type" value="Genomic_DNA"/>
</dbReference>